<feature type="transmembrane region" description="Helical" evidence="33">
    <location>
        <begin position="958"/>
        <end position="981"/>
    </location>
</feature>
<evidence type="ECO:0000259" key="35">
    <source>
        <dbReference type="PROSITE" id="PS51873"/>
    </source>
</evidence>
<keyword evidence="24" id="KW-0496">Mitochondrion</keyword>
<keyword evidence="7" id="KW-0963">Cytoplasm</keyword>
<evidence type="ECO:0000256" key="30">
    <source>
        <dbReference type="PROSITE-ProRule" id="PRU00023"/>
    </source>
</evidence>
<reference evidence="36" key="1">
    <citation type="submission" date="2023-08" db="EMBL/GenBank/DDBJ databases">
        <authorList>
            <person name="Alioto T."/>
            <person name="Alioto T."/>
            <person name="Gomez Garrido J."/>
        </authorList>
    </citation>
    <scope>NUCLEOTIDE SEQUENCE</scope>
</reference>
<keyword evidence="13" id="KW-0479">Metal-binding</keyword>
<keyword evidence="20 33" id="KW-1133">Transmembrane helix</keyword>
<keyword evidence="31" id="KW-0175">Coiled coil</keyword>
<evidence type="ECO:0000256" key="19">
    <source>
        <dbReference type="ARBA" id="ARBA00022843"/>
    </source>
</evidence>
<evidence type="ECO:0000256" key="18">
    <source>
        <dbReference type="ARBA" id="ARBA00022837"/>
    </source>
</evidence>
<keyword evidence="15" id="KW-0863">Zinc-finger</keyword>
<dbReference type="InterPro" id="IPR003977">
    <property type="entry name" value="Parkin"/>
</dbReference>
<evidence type="ECO:0000256" key="16">
    <source>
        <dbReference type="ARBA" id="ARBA00022786"/>
    </source>
</evidence>
<dbReference type="EMBL" id="OY660874">
    <property type="protein sequence ID" value="CAJ1066635.1"/>
    <property type="molecule type" value="Genomic_DNA"/>
</dbReference>
<evidence type="ECO:0000256" key="12">
    <source>
        <dbReference type="ARBA" id="ARBA00022692"/>
    </source>
</evidence>
<evidence type="ECO:0000256" key="11">
    <source>
        <dbReference type="ARBA" id="ARBA00022679"/>
    </source>
</evidence>
<dbReference type="InterPro" id="IPR002867">
    <property type="entry name" value="IBR_dom"/>
</dbReference>
<feature type="transmembrane region" description="Helical" evidence="33">
    <location>
        <begin position="987"/>
        <end position="1011"/>
    </location>
</feature>
<evidence type="ECO:0000256" key="1">
    <source>
        <dbReference type="ARBA" id="ARBA00004173"/>
    </source>
</evidence>
<dbReference type="GO" id="GO:0009893">
    <property type="term" value="P:positive regulation of metabolic process"/>
    <property type="evidence" value="ECO:0007669"/>
    <property type="project" value="UniProtKB-ARBA"/>
</dbReference>
<dbReference type="Gene3D" id="3.10.20.90">
    <property type="entry name" value="Phosphatidylinositol 3-kinase Catalytic Subunit, Chain A, domain 1"/>
    <property type="match status" value="1"/>
</dbReference>
<dbReference type="Pfam" id="PF00240">
    <property type="entry name" value="ubiquitin"/>
    <property type="match status" value="1"/>
</dbReference>
<organism evidence="36 37">
    <name type="scientific">Xyrichtys novacula</name>
    <name type="common">Pearly razorfish</name>
    <name type="synonym">Hemipteronotus novacula</name>
    <dbReference type="NCBI Taxonomy" id="13765"/>
    <lineage>
        <taxon>Eukaryota</taxon>
        <taxon>Metazoa</taxon>
        <taxon>Chordata</taxon>
        <taxon>Craniata</taxon>
        <taxon>Vertebrata</taxon>
        <taxon>Euteleostomi</taxon>
        <taxon>Actinopterygii</taxon>
        <taxon>Neopterygii</taxon>
        <taxon>Teleostei</taxon>
        <taxon>Neoteleostei</taxon>
        <taxon>Acanthomorphata</taxon>
        <taxon>Eupercaria</taxon>
        <taxon>Labriformes</taxon>
        <taxon>Labridae</taxon>
        <taxon>Xyrichtys</taxon>
    </lineage>
</organism>
<dbReference type="Pfam" id="PF00520">
    <property type="entry name" value="Ion_trans"/>
    <property type="match status" value="1"/>
</dbReference>
<feature type="repeat" description="ANK" evidence="30">
    <location>
        <begin position="631"/>
        <end position="663"/>
    </location>
</feature>
<dbReference type="InterPro" id="IPR044066">
    <property type="entry name" value="TRIAD_supradom"/>
</dbReference>
<keyword evidence="21" id="KW-0072">Autophagy</keyword>
<dbReference type="InterPro" id="IPR005821">
    <property type="entry name" value="Ion_trans_dom"/>
</dbReference>
<dbReference type="InterPro" id="IPR047534">
    <property type="entry name" value="BRcat_RBR_parkin"/>
</dbReference>
<feature type="transmembrane region" description="Helical" evidence="33">
    <location>
        <begin position="896"/>
        <end position="917"/>
    </location>
</feature>
<dbReference type="SMART" id="SM00647">
    <property type="entry name" value="IBR"/>
    <property type="match status" value="2"/>
</dbReference>
<dbReference type="SMART" id="SM00213">
    <property type="entry name" value="UBQ"/>
    <property type="match status" value="1"/>
</dbReference>
<dbReference type="Pfam" id="PF12796">
    <property type="entry name" value="Ank_2"/>
    <property type="match status" value="2"/>
</dbReference>
<feature type="transmembrane region" description="Helical" evidence="33">
    <location>
        <begin position="929"/>
        <end position="946"/>
    </location>
</feature>
<keyword evidence="9" id="KW-0109">Calcium transport</keyword>
<dbReference type="InterPro" id="IPR029071">
    <property type="entry name" value="Ubiquitin-like_domsf"/>
</dbReference>
<dbReference type="InterPro" id="IPR036770">
    <property type="entry name" value="Ankyrin_rpt-contain_sf"/>
</dbReference>
<dbReference type="InterPro" id="IPR047535">
    <property type="entry name" value="RING-HC_RBR_parkin"/>
</dbReference>
<evidence type="ECO:0000256" key="9">
    <source>
        <dbReference type="ARBA" id="ARBA00022568"/>
    </source>
</evidence>
<gene>
    <name evidence="36" type="ORF">XNOV1_A008470</name>
</gene>
<evidence type="ECO:0000256" key="23">
    <source>
        <dbReference type="ARBA" id="ARBA00023065"/>
    </source>
</evidence>
<keyword evidence="5" id="KW-0813">Transport</keyword>
<evidence type="ECO:0000256" key="7">
    <source>
        <dbReference type="ARBA" id="ARBA00022490"/>
    </source>
</evidence>
<dbReference type="InterPro" id="IPR024862">
    <property type="entry name" value="TRPV"/>
</dbReference>
<dbReference type="GO" id="GO:0008270">
    <property type="term" value="F:zinc ion binding"/>
    <property type="evidence" value="ECO:0007669"/>
    <property type="project" value="UniProtKB-KW"/>
</dbReference>
<evidence type="ECO:0000256" key="28">
    <source>
        <dbReference type="ARBA" id="ARBA00029536"/>
    </source>
</evidence>
<keyword evidence="22 30" id="KW-0040">ANK repeat</keyword>
<dbReference type="CDD" id="cd21382">
    <property type="entry name" value="RING0_parkin"/>
    <property type="match status" value="1"/>
</dbReference>
<sequence>MIVFVRYNLGPGVAVELQEETSVAQLKEIVGSQQGVQPEHLRVLFAGRFLKSSAKLQDCDLPEQSTIHVVLPPSGSSTSQLGLLQERLARGGDAEQDSLTRLDLSSSRLSSTSSGLAVILEGDDGGEGVRGAEGQAACLRGSHVYSTFFVYCKSCRSIQPGKLRVRCCSCKQTTLTLSRGPSCWDDVLLRDRIHGVCQTADCQGNIAEFYMKCASHPTSDDDVSAALDLILSNSRDVPCIACTDVMDVVLVFQCLERHVICLDCFHRYCQTRLNERHFVHHPVIGYSLPCAAGCPDSLIKELHHFRILGDEQYGRYLQYGAEECLQEIGGLMCPSPGCGAGLVPIEGSRRVECDRQLGCGFVFCKDCREEYHEGACHTELVPPPDEASQGFVVDEEASLRGRWDRASLLLVQETTKRCPQCSVPVERNGGCMHMQCPLCKAEWCWICRVPDSPLVPLSPQGSASKSIQAAAWWASYSCSRWKHRRKKLKGIHLETRYRGLAEGDESDEEQKDETDTSKNHQLNKQLLDHFRQLAANNQDTDQVDLQFLDEVISNGADPNSCDRYGQTIQHEISRAWSVDVMRFFLDRGSDLLRPDHFGVTALHVASALDYQEMVQFLLDHKANPEARTVLDQQTPLHYAAKNDAAGSIRLLLQAGASISCTDYKHRTPLQLAANMERSEAAQVLMDFGAEAGLIDADGQLCITALIGRMSPVALLALSQFHVTDRLTRQQFYYLNLLEPVPHLRNTPLEVAVHQGKLDLIMHPVFLKLIEIKWRLYGRLGAWLLLILNILFNISWTTVAISVSIHKGSSDRYTLPEDWWRVFAVVLALLLTLEEVLREVQDILRSRKKMRLWQQWAERRLSDDLQCSHPMWPQERVFLSDQYKRMHRMRGNYRRDLWNVCDWLVYILLTVSFSIHMADVFRPSNSLRTISLRLFSVTIIFLWLRLMKHVRAFRLMGPFIVMLGNIIGDVMCFLFLYAEFFIPYACSFWIIFGGNPLVPSMQSVSSLLFSLYRITLVDEYEYTAMTKVDEIMAPLLCGTFLAASSILCVNMLIALLTDTFQRVHDNSKANAVMQQATIILQVEESIPFLRRFYDNQYISNHCAPLAEVYDDETTTNPHYHDEMGSINTQIKMTLDQFLVLQKDMDLQGSQGAKKNKNLYFKDRLDQNQHMQENLDQNLHNQELQDQNLHNQELQSIKEELKQLRTLVQQLVQTRSGSGQQI</sequence>
<keyword evidence="19" id="KW-0832">Ubl conjugation</keyword>
<evidence type="ECO:0000256" key="6">
    <source>
        <dbReference type="ARBA" id="ARBA00022475"/>
    </source>
</evidence>
<evidence type="ECO:0000256" key="32">
    <source>
        <dbReference type="SAM" id="MobiDB-lite"/>
    </source>
</evidence>
<dbReference type="SUPFAM" id="SSF57850">
    <property type="entry name" value="RING/U-box"/>
    <property type="match status" value="1"/>
</dbReference>
<evidence type="ECO:0000256" key="5">
    <source>
        <dbReference type="ARBA" id="ARBA00022448"/>
    </source>
</evidence>
<dbReference type="GO" id="GO:0006914">
    <property type="term" value="P:autophagy"/>
    <property type="evidence" value="ECO:0007669"/>
    <property type="project" value="UniProtKB-KW"/>
</dbReference>
<feature type="transmembrane region" description="Helical" evidence="33">
    <location>
        <begin position="1032"/>
        <end position="1055"/>
    </location>
</feature>
<evidence type="ECO:0000256" key="22">
    <source>
        <dbReference type="ARBA" id="ARBA00023043"/>
    </source>
</evidence>
<dbReference type="Gene3D" id="1.25.40.20">
    <property type="entry name" value="Ankyrin repeat-containing domain"/>
    <property type="match status" value="2"/>
</dbReference>
<accession>A0AAV1FZE1</accession>
<dbReference type="Pfam" id="PF17976">
    <property type="entry name" value="zf-RING_12"/>
    <property type="match status" value="1"/>
</dbReference>
<feature type="domain" description="Ubiquitin-like" evidence="34">
    <location>
        <begin position="1"/>
        <end position="76"/>
    </location>
</feature>
<dbReference type="FunFam" id="2.20.25.20:FF:000008">
    <property type="entry name" value="E3 ubiquitin-protein ligase parkin"/>
    <property type="match status" value="1"/>
</dbReference>
<keyword evidence="17" id="KW-0862">Zinc</keyword>
<dbReference type="GO" id="GO:0005262">
    <property type="term" value="F:calcium channel activity"/>
    <property type="evidence" value="ECO:0007669"/>
    <property type="project" value="UniProtKB-KW"/>
</dbReference>
<feature type="compositionally biased region" description="Acidic residues" evidence="32">
    <location>
        <begin position="502"/>
        <end position="512"/>
    </location>
</feature>
<dbReference type="Pfam" id="PF17978">
    <property type="entry name" value="zf-RING_14"/>
    <property type="match status" value="1"/>
</dbReference>
<dbReference type="GO" id="GO:0098703">
    <property type="term" value="P:calcium ion import across plasma membrane"/>
    <property type="evidence" value="ECO:0007669"/>
    <property type="project" value="TreeGrafter"/>
</dbReference>
<dbReference type="PANTHER" id="PTHR10582">
    <property type="entry name" value="TRANSIENT RECEPTOR POTENTIAL ION CHANNEL PROTEIN"/>
    <property type="match status" value="1"/>
</dbReference>
<dbReference type="Proteomes" id="UP001178508">
    <property type="component" value="Chromosome 11"/>
</dbReference>
<dbReference type="Gene3D" id="2.20.25.20">
    <property type="match status" value="1"/>
</dbReference>
<evidence type="ECO:0000256" key="13">
    <source>
        <dbReference type="ARBA" id="ARBA00022723"/>
    </source>
</evidence>
<evidence type="ECO:0000256" key="24">
    <source>
        <dbReference type="ARBA" id="ARBA00023128"/>
    </source>
</evidence>
<dbReference type="Pfam" id="PF22191">
    <property type="entry name" value="IBR_1"/>
    <property type="match status" value="1"/>
</dbReference>
<protein>
    <recommendedName>
        <fullName evidence="28">E3 ubiquitin-protein ligase parkin</fullName>
    </recommendedName>
</protein>
<dbReference type="GO" id="GO:0005739">
    <property type="term" value="C:mitochondrion"/>
    <property type="evidence" value="ECO:0007669"/>
    <property type="project" value="UniProtKB-SubCell"/>
</dbReference>
<evidence type="ECO:0000256" key="26">
    <source>
        <dbReference type="ARBA" id="ARBA00023303"/>
    </source>
</evidence>
<evidence type="ECO:0000256" key="27">
    <source>
        <dbReference type="ARBA" id="ARBA00029442"/>
    </source>
</evidence>
<feature type="coiled-coil region" evidence="31">
    <location>
        <begin position="1182"/>
        <end position="1212"/>
    </location>
</feature>
<evidence type="ECO:0000256" key="8">
    <source>
        <dbReference type="ARBA" id="ARBA00022553"/>
    </source>
</evidence>
<keyword evidence="16" id="KW-0833">Ubl conjugation pathway</keyword>
<evidence type="ECO:0000256" key="29">
    <source>
        <dbReference type="ARBA" id="ARBA00036634"/>
    </source>
</evidence>
<evidence type="ECO:0000256" key="17">
    <source>
        <dbReference type="ARBA" id="ARBA00022833"/>
    </source>
</evidence>
<keyword evidence="11" id="KW-0808">Transferase</keyword>
<dbReference type="SUPFAM" id="SSF54236">
    <property type="entry name" value="Ubiquitin-like"/>
    <property type="match status" value="1"/>
</dbReference>
<dbReference type="PROSITE" id="PS51873">
    <property type="entry name" value="TRIAD"/>
    <property type="match status" value="1"/>
</dbReference>
<keyword evidence="25 33" id="KW-0472">Membrane</keyword>
<dbReference type="PROSITE" id="PS50088">
    <property type="entry name" value="ANK_REPEAT"/>
    <property type="match status" value="3"/>
</dbReference>
<feature type="transmembrane region" description="Helical" evidence="33">
    <location>
        <begin position="775"/>
        <end position="798"/>
    </location>
</feature>
<dbReference type="PROSITE" id="PS50297">
    <property type="entry name" value="ANK_REP_REGION"/>
    <property type="match status" value="2"/>
</dbReference>
<evidence type="ECO:0000256" key="31">
    <source>
        <dbReference type="SAM" id="Coils"/>
    </source>
</evidence>
<feature type="region of interest" description="Disordered" evidence="32">
    <location>
        <begin position="501"/>
        <end position="520"/>
    </location>
</feature>
<dbReference type="InterPro" id="IPR041170">
    <property type="entry name" value="Znf-RING_14"/>
</dbReference>
<evidence type="ECO:0000256" key="15">
    <source>
        <dbReference type="ARBA" id="ARBA00022771"/>
    </source>
</evidence>
<dbReference type="Pfam" id="PF01485">
    <property type="entry name" value="IBR"/>
    <property type="match status" value="1"/>
</dbReference>
<dbReference type="GO" id="GO:0005886">
    <property type="term" value="C:plasma membrane"/>
    <property type="evidence" value="ECO:0007669"/>
    <property type="project" value="UniProtKB-SubCell"/>
</dbReference>
<evidence type="ECO:0000256" key="33">
    <source>
        <dbReference type="SAM" id="Phobius"/>
    </source>
</evidence>
<dbReference type="InterPro" id="IPR002110">
    <property type="entry name" value="Ankyrin_rpt"/>
</dbReference>
<evidence type="ECO:0000313" key="37">
    <source>
        <dbReference type="Proteomes" id="UP001178508"/>
    </source>
</evidence>
<keyword evidence="8" id="KW-0597">Phosphoprotein</keyword>
<keyword evidence="6" id="KW-1003">Cell membrane</keyword>
<comment type="pathway">
    <text evidence="4">Protein modification; protein ubiquitination.</text>
</comment>
<dbReference type="CDD" id="cd20340">
    <property type="entry name" value="BRcat_RBR_parkin"/>
    <property type="match status" value="1"/>
</dbReference>
<keyword evidence="18" id="KW-0106">Calcium</keyword>
<dbReference type="InterPro" id="IPR041565">
    <property type="entry name" value="Parkin_Znf-RING"/>
</dbReference>
<dbReference type="PRINTS" id="PR01475">
    <property type="entry name" value="PARKIN"/>
</dbReference>
<feature type="repeat" description="ANK" evidence="30">
    <location>
        <begin position="664"/>
        <end position="696"/>
    </location>
</feature>
<evidence type="ECO:0000256" key="25">
    <source>
        <dbReference type="ARBA" id="ARBA00023136"/>
    </source>
</evidence>
<dbReference type="SMART" id="SM00248">
    <property type="entry name" value="ANK"/>
    <property type="match status" value="5"/>
</dbReference>
<proteinExistence type="inferred from homology"/>
<keyword evidence="14" id="KW-0677">Repeat</keyword>
<evidence type="ECO:0000256" key="21">
    <source>
        <dbReference type="ARBA" id="ARBA00023006"/>
    </source>
</evidence>
<evidence type="ECO:0000256" key="20">
    <source>
        <dbReference type="ARBA" id="ARBA00022989"/>
    </source>
</evidence>
<evidence type="ECO:0000256" key="10">
    <source>
        <dbReference type="ARBA" id="ARBA00022673"/>
    </source>
</evidence>
<keyword evidence="23" id="KW-0406">Ion transport</keyword>
<keyword evidence="10" id="KW-0107">Calcium channel</keyword>
<name>A0AAV1FZE1_XYRNO</name>
<keyword evidence="37" id="KW-1185">Reference proteome</keyword>
<dbReference type="Gene3D" id="1.20.120.1750">
    <property type="match status" value="1"/>
</dbReference>
<dbReference type="GO" id="GO:0004842">
    <property type="term" value="F:ubiquitin-protein transferase activity"/>
    <property type="evidence" value="ECO:0007669"/>
    <property type="project" value="InterPro"/>
</dbReference>
<dbReference type="SUPFAM" id="SSF48403">
    <property type="entry name" value="Ankyrin repeat"/>
    <property type="match status" value="1"/>
</dbReference>
<comment type="catalytic activity">
    <reaction evidence="29">
        <text>Ca(2+)(in) = Ca(2+)(out)</text>
        <dbReference type="Rhea" id="RHEA:29671"/>
        <dbReference type="ChEBI" id="CHEBI:29108"/>
    </reaction>
</comment>
<feature type="repeat" description="ANK" evidence="30">
    <location>
        <begin position="597"/>
        <end position="629"/>
    </location>
</feature>
<comment type="subcellular location">
    <subcellularLocation>
        <location evidence="3">Cell membrane</location>
        <topology evidence="3">Multi-pass membrane protein</topology>
    </subcellularLocation>
    <subcellularLocation>
        <location evidence="2">Cytoplasm</location>
        <location evidence="2">Cytosol</location>
    </subcellularLocation>
    <subcellularLocation>
        <location evidence="1">Mitochondrion</location>
    </subcellularLocation>
</comment>
<keyword evidence="12 33" id="KW-0812">Transmembrane</keyword>
<evidence type="ECO:0000313" key="36">
    <source>
        <dbReference type="EMBL" id="CAJ1066635.1"/>
    </source>
</evidence>
<evidence type="ECO:0000256" key="4">
    <source>
        <dbReference type="ARBA" id="ARBA00004906"/>
    </source>
</evidence>
<evidence type="ECO:0000256" key="3">
    <source>
        <dbReference type="ARBA" id="ARBA00004651"/>
    </source>
</evidence>
<feature type="domain" description="RING-type" evidence="35">
    <location>
        <begin position="235"/>
        <end position="482"/>
    </location>
</feature>
<comment type="similarity">
    <text evidence="27">Belongs to the RBR family. Parkin subfamily.</text>
</comment>
<evidence type="ECO:0000256" key="14">
    <source>
        <dbReference type="ARBA" id="ARBA00022737"/>
    </source>
</evidence>
<dbReference type="AlphaFoldDB" id="A0AAV1FZE1"/>
<evidence type="ECO:0000259" key="34">
    <source>
        <dbReference type="PROSITE" id="PS50053"/>
    </source>
</evidence>
<keyword evidence="26" id="KW-0407">Ion channel</keyword>
<dbReference type="InterPro" id="IPR000626">
    <property type="entry name" value="Ubiquitin-like_dom"/>
</dbReference>
<dbReference type="GO" id="GO:0005829">
    <property type="term" value="C:cytosol"/>
    <property type="evidence" value="ECO:0007669"/>
    <property type="project" value="UniProtKB-SubCell"/>
</dbReference>
<evidence type="ECO:0000256" key="2">
    <source>
        <dbReference type="ARBA" id="ARBA00004514"/>
    </source>
</evidence>
<dbReference type="PANTHER" id="PTHR10582:SF33">
    <property type="entry name" value="TRANSIENT RECEPTOR POTENTIAL CHANNEL PYREXIA"/>
    <property type="match status" value="1"/>
</dbReference>
<dbReference type="PROSITE" id="PS50053">
    <property type="entry name" value="UBIQUITIN_2"/>
    <property type="match status" value="1"/>
</dbReference>
<dbReference type="CDD" id="cd16627">
    <property type="entry name" value="RING-HC_RBR_parkin"/>
    <property type="match status" value="1"/>
</dbReference>